<evidence type="ECO:0000256" key="1">
    <source>
        <dbReference type="ARBA" id="ARBA00022729"/>
    </source>
</evidence>
<dbReference type="SMART" id="SM00736">
    <property type="entry name" value="CADG"/>
    <property type="match status" value="1"/>
</dbReference>
<dbReference type="EMBL" id="SRLB01000003">
    <property type="protein sequence ID" value="TGE01417.1"/>
    <property type="molecule type" value="Genomic_DNA"/>
</dbReference>
<feature type="domain" description="Laminin IV type A" evidence="5">
    <location>
        <begin position="54"/>
        <end position="241"/>
    </location>
</feature>
<dbReference type="InterPro" id="IPR013783">
    <property type="entry name" value="Ig-like_fold"/>
</dbReference>
<comment type="caution">
    <text evidence="6">The sequence shown here is derived from an EMBL/GenBank/DDBJ whole genome shotgun (WGS) entry which is preliminary data.</text>
</comment>
<dbReference type="Pfam" id="PF17963">
    <property type="entry name" value="Big_9"/>
    <property type="match status" value="1"/>
</dbReference>
<keyword evidence="2" id="KW-0677">Repeat</keyword>
<dbReference type="GO" id="GO:0005509">
    <property type="term" value="F:calcium ion binding"/>
    <property type="evidence" value="ECO:0007669"/>
    <property type="project" value="InterPro"/>
</dbReference>
<dbReference type="InterPro" id="IPR006644">
    <property type="entry name" value="Cadg"/>
</dbReference>
<gene>
    <name evidence="6" type="ORF">EU555_04740</name>
</gene>
<dbReference type="InterPro" id="IPR000034">
    <property type="entry name" value="Laminin_IV"/>
</dbReference>
<reference evidence="6 7" key="1">
    <citation type="submission" date="2019-04" db="EMBL/GenBank/DDBJ databases">
        <authorList>
            <person name="Feng G."/>
            <person name="Zhu H."/>
        </authorList>
    </citation>
    <scope>NUCLEOTIDE SEQUENCE [LARGE SCALE GENOMIC DNA]</scope>
    <source>
        <strain evidence="6 7">6HR-1</strain>
    </source>
</reference>
<evidence type="ECO:0000313" key="6">
    <source>
        <dbReference type="EMBL" id="TGE01417.1"/>
    </source>
</evidence>
<dbReference type="Pfam" id="PF05345">
    <property type="entry name" value="He_PIG"/>
    <property type="match status" value="1"/>
</dbReference>
<dbReference type="SMART" id="SM00281">
    <property type="entry name" value="LamB"/>
    <property type="match status" value="1"/>
</dbReference>
<keyword evidence="4" id="KW-0325">Glycoprotein</keyword>
<organism evidence="6 7">
    <name type="scientific">Methylobacterium nonmethylotrophicum</name>
    <dbReference type="NCBI Taxonomy" id="1141884"/>
    <lineage>
        <taxon>Bacteria</taxon>
        <taxon>Pseudomonadati</taxon>
        <taxon>Pseudomonadota</taxon>
        <taxon>Alphaproteobacteria</taxon>
        <taxon>Hyphomicrobiales</taxon>
        <taxon>Methylobacteriaceae</taxon>
        <taxon>Methylobacterium</taxon>
    </lineage>
</organism>
<proteinExistence type="predicted"/>
<dbReference type="Gene3D" id="2.60.40.10">
    <property type="entry name" value="Immunoglobulins"/>
    <property type="match status" value="2"/>
</dbReference>
<evidence type="ECO:0000259" key="5">
    <source>
        <dbReference type="PROSITE" id="PS51115"/>
    </source>
</evidence>
<keyword evidence="1" id="KW-0732">Signal</keyword>
<dbReference type="PROSITE" id="PS51115">
    <property type="entry name" value="LAMININ_IVA"/>
    <property type="match status" value="1"/>
</dbReference>
<dbReference type="GO" id="GO:0016020">
    <property type="term" value="C:membrane"/>
    <property type="evidence" value="ECO:0007669"/>
    <property type="project" value="InterPro"/>
</dbReference>
<feature type="non-terminal residue" evidence="6">
    <location>
        <position position="457"/>
    </location>
</feature>
<evidence type="ECO:0000256" key="4">
    <source>
        <dbReference type="ARBA" id="ARBA00023180"/>
    </source>
</evidence>
<name>A0A4Z0NXT5_9HYPH</name>
<keyword evidence="3" id="KW-1015">Disulfide bond</keyword>
<dbReference type="AlphaFoldDB" id="A0A4Z0NXT5"/>
<accession>A0A4Z0NXT5</accession>
<evidence type="ECO:0000256" key="3">
    <source>
        <dbReference type="ARBA" id="ARBA00023157"/>
    </source>
</evidence>
<keyword evidence="7" id="KW-1185">Reference proteome</keyword>
<dbReference type="Pfam" id="PF00052">
    <property type="entry name" value="Laminin_B"/>
    <property type="match status" value="1"/>
</dbReference>
<dbReference type="Proteomes" id="UP000297535">
    <property type="component" value="Unassembled WGS sequence"/>
</dbReference>
<evidence type="ECO:0000256" key="2">
    <source>
        <dbReference type="ARBA" id="ARBA00022737"/>
    </source>
</evidence>
<dbReference type="InterPro" id="IPR015919">
    <property type="entry name" value="Cadherin-like_sf"/>
</dbReference>
<dbReference type="Gene3D" id="2.60.40.3440">
    <property type="match status" value="1"/>
</dbReference>
<protein>
    <submittedName>
        <fullName evidence="6">Tandem-95 repeat protein</fullName>
    </submittedName>
</protein>
<evidence type="ECO:0000313" key="7">
    <source>
        <dbReference type="Proteomes" id="UP000297535"/>
    </source>
</evidence>
<sequence>MQIRIRKNRHGLHHVKLCLMEDAMGYNISSNFDSTTEGWTGLSVYIYDSNSTSVRSTAWYNAQVDYYYYWNGSYYSSYPIYSGSIYQSSASSYPSSNGQFEYFSAPSAYLGNKSQFYGGEISFHQWAEAGTDQADDVVITGANGKTIVFDINQYSGWSYQSIYLDVRSAWKLQQTSTINDIENINATSDDIKSVLSNVSSIRIRNEFGNDSQLNSALDYFNMRKNTAPVPGSYASISLKENSSISISTNSITSLASDAEGDAISLYYASALNGTITYAQGEIIYTPNHNYSGRDTITYYLSDNDSGFSSGSFFVDVNAVNDAPVVAQALTNKSVAEDTRWSYTIPAGTFSDIDGDALTLSATLENGSLLPSWLNFDAATRTFSGTPPQDYNGSLALRVTASDGTLSAASSFTLTVTPVNDAPVVAQALTNQSVAEDTRWSYTIPAGTFSDIDGDALT</sequence>
<dbReference type="NCBIfam" id="NF012211">
    <property type="entry name" value="tand_rpt_95"/>
    <property type="match status" value="2"/>
</dbReference>
<dbReference type="SUPFAM" id="SSF49313">
    <property type="entry name" value="Cadherin-like"/>
    <property type="match status" value="1"/>
</dbReference>